<keyword evidence="1" id="KW-1133">Transmembrane helix</keyword>
<gene>
    <name evidence="2" type="ORF">QE109_10810</name>
</gene>
<evidence type="ECO:0000313" key="2">
    <source>
        <dbReference type="EMBL" id="MDH8678641.1"/>
    </source>
</evidence>
<accession>A0ABT6NE23</accession>
<feature type="transmembrane region" description="Helical" evidence="1">
    <location>
        <begin position="84"/>
        <end position="105"/>
    </location>
</feature>
<dbReference type="InterPro" id="IPR046664">
    <property type="entry name" value="DUF6773"/>
</dbReference>
<name>A0ABT6NE23_9FIRM</name>
<comment type="caution">
    <text evidence="2">The sequence shown here is derived from an EMBL/GenBank/DDBJ whole genome shotgun (WGS) entry which is preliminary data.</text>
</comment>
<dbReference type="EMBL" id="JARYZI010000006">
    <property type="protein sequence ID" value="MDH8678641.1"/>
    <property type="molecule type" value="Genomic_DNA"/>
</dbReference>
<organism evidence="2 3">
    <name type="scientific">Fusibacter bizertensis</name>
    <dbReference type="NCBI Taxonomy" id="1488331"/>
    <lineage>
        <taxon>Bacteria</taxon>
        <taxon>Bacillati</taxon>
        <taxon>Bacillota</taxon>
        <taxon>Clostridia</taxon>
        <taxon>Eubacteriales</taxon>
        <taxon>Eubacteriales Family XII. Incertae Sedis</taxon>
        <taxon>Fusibacter</taxon>
    </lineage>
</organism>
<feature type="transmembrane region" description="Helical" evidence="1">
    <location>
        <begin position="117"/>
        <end position="139"/>
    </location>
</feature>
<evidence type="ECO:0000313" key="3">
    <source>
        <dbReference type="Proteomes" id="UP001158045"/>
    </source>
</evidence>
<dbReference type="RefSeq" id="WP_281094492.1">
    <property type="nucleotide sequence ID" value="NZ_JARYZI010000006.1"/>
</dbReference>
<keyword evidence="1" id="KW-0812">Transmembrane</keyword>
<feature type="transmembrane region" description="Helical" evidence="1">
    <location>
        <begin position="21"/>
        <end position="39"/>
    </location>
</feature>
<sequence length="161" mass="18029">MKNNVIQDERAVALKRQISSEAFNLVMGSLVISLLVKQYVLDVPFSQSMTEILCLSGAALYVLVRNIIAGNNVYESKKGSKKSLIYSSLAGGLGVCLSAGIFNYAKYSEKYANNWMFLAILAILFVSGSLFVFFMYLPIYKINQKRQKMIANELDKEEDDI</sequence>
<keyword evidence="1" id="KW-0472">Membrane</keyword>
<feature type="transmembrane region" description="Helical" evidence="1">
    <location>
        <begin position="45"/>
        <end position="64"/>
    </location>
</feature>
<proteinExistence type="predicted"/>
<protein>
    <submittedName>
        <fullName evidence="2">Uncharacterized protein</fullName>
    </submittedName>
</protein>
<evidence type="ECO:0000256" key="1">
    <source>
        <dbReference type="SAM" id="Phobius"/>
    </source>
</evidence>
<dbReference type="Proteomes" id="UP001158045">
    <property type="component" value="Unassembled WGS sequence"/>
</dbReference>
<dbReference type="Pfam" id="PF20563">
    <property type="entry name" value="DUF6773"/>
    <property type="match status" value="1"/>
</dbReference>
<reference evidence="2 3" key="1">
    <citation type="submission" date="2023-04" db="EMBL/GenBank/DDBJ databases">
        <title>Fusibacter bizertensis strain WBS, isolated from littoral bottom sediments of the Arctic seas - biochemical and genomic analysis.</title>
        <authorList>
            <person name="Brioukhanov A.L."/>
        </authorList>
    </citation>
    <scope>NUCLEOTIDE SEQUENCE [LARGE SCALE GENOMIC DNA]</scope>
    <source>
        <strain evidence="2 3">WBS</strain>
    </source>
</reference>
<keyword evidence="3" id="KW-1185">Reference proteome</keyword>